<reference evidence="2 3" key="1">
    <citation type="journal article" date="2021" name="ISME Commun">
        <title>Automated analysis of genomic sequences facilitates high-throughput and comprehensive description of bacteria.</title>
        <authorList>
            <person name="Hitch T.C.A."/>
        </authorList>
    </citation>
    <scope>NUCLEOTIDE SEQUENCE [LARGE SCALE GENOMIC DNA]</scope>
    <source>
        <strain evidence="2 3">Sanger_03</strain>
    </source>
</reference>
<keyword evidence="1" id="KW-0472">Membrane</keyword>
<accession>A0ABT2RJ02</accession>
<proteinExistence type="predicted"/>
<feature type="transmembrane region" description="Helical" evidence="1">
    <location>
        <begin position="103"/>
        <end position="123"/>
    </location>
</feature>
<sequence length="124" mass="13398">MERRFRRDSKALWVLKALLVSYIVTGVLLLVLAMLLYKFELDEKTVSAGIVAIYVASTLIGGLVLGKMAKVRRFLWGLGLGIAYFALLLLITLGVYHTLEGNGINVMTAFVLCAGGGMTGGMIS</sequence>
<keyword evidence="1" id="KW-0812">Transmembrane</keyword>
<dbReference type="Pfam" id="PF12670">
    <property type="entry name" value="DUF3792"/>
    <property type="match status" value="1"/>
</dbReference>
<evidence type="ECO:0000256" key="1">
    <source>
        <dbReference type="SAM" id="Phobius"/>
    </source>
</evidence>
<keyword evidence="3" id="KW-1185">Reference proteome</keyword>
<evidence type="ECO:0000313" key="3">
    <source>
        <dbReference type="Proteomes" id="UP001652431"/>
    </source>
</evidence>
<feature type="transmembrane region" description="Helical" evidence="1">
    <location>
        <begin position="45"/>
        <end position="65"/>
    </location>
</feature>
<gene>
    <name evidence="2" type="ORF">OCV99_02210</name>
</gene>
<dbReference type="InterPro" id="IPR023804">
    <property type="entry name" value="DUF3792_TM"/>
</dbReference>
<protein>
    <submittedName>
        <fullName evidence="2">TIGR04086 family membrane protein</fullName>
    </submittedName>
</protein>
<organism evidence="2 3">
    <name type="scientific">Dorea acetigenes</name>
    <dbReference type="NCBI Taxonomy" id="2981787"/>
    <lineage>
        <taxon>Bacteria</taxon>
        <taxon>Bacillati</taxon>
        <taxon>Bacillota</taxon>
        <taxon>Clostridia</taxon>
        <taxon>Lachnospirales</taxon>
        <taxon>Lachnospiraceae</taxon>
        <taxon>Dorea</taxon>
    </lineage>
</organism>
<keyword evidence="1" id="KW-1133">Transmembrane helix</keyword>
<dbReference type="EMBL" id="JAOQJU010000001">
    <property type="protein sequence ID" value="MCU6685376.1"/>
    <property type="molecule type" value="Genomic_DNA"/>
</dbReference>
<feature type="transmembrane region" description="Helical" evidence="1">
    <location>
        <begin position="12"/>
        <end position="39"/>
    </location>
</feature>
<name>A0ABT2RJ02_9FIRM</name>
<dbReference type="Proteomes" id="UP001652431">
    <property type="component" value="Unassembled WGS sequence"/>
</dbReference>
<comment type="caution">
    <text evidence="2">The sequence shown here is derived from an EMBL/GenBank/DDBJ whole genome shotgun (WGS) entry which is preliminary data.</text>
</comment>
<evidence type="ECO:0000313" key="2">
    <source>
        <dbReference type="EMBL" id="MCU6685376.1"/>
    </source>
</evidence>
<feature type="transmembrane region" description="Helical" evidence="1">
    <location>
        <begin position="74"/>
        <end position="97"/>
    </location>
</feature>
<dbReference type="NCBIfam" id="TIGR04086">
    <property type="entry name" value="TIGR04086_membr"/>
    <property type="match status" value="1"/>
</dbReference>
<dbReference type="RefSeq" id="WP_158367705.1">
    <property type="nucleotide sequence ID" value="NZ_JAOQJU010000001.1"/>
</dbReference>